<dbReference type="InterPro" id="IPR024747">
    <property type="entry name" value="Pyridox_Oxase-rel"/>
</dbReference>
<evidence type="ECO:0000313" key="2">
    <source>
        <dbReference type="Proteomes" id="UP000316778"/>
    </source>
</evidence>
<dbReference type="EMBL" id="VLLG01000005">
    <property type="protein sequence ID" value="TWI84138.1"/>
    <property type="molecule type" value="Genomic_DNA"/>
</dbReference>
<sequence>MLGTLNTVQIDELLGNNITGRIGCTDGKKMYVVPVSYAFNGTYLVIHSREGMKVNMMRQHPDVCFQVDEIDNHANWRSVILWGRYEELTDPKERYYAMKFLVSRLMHVPVSETAGVEAMHQEMAQQDEAPVIKPIVYRIRITEKTGRFEKH</sequence>
<dbReference type="AlphaFoldDB" id="A0A562SSQ7"/>
<keyword evidence="2" id="KW-1185">Reference proteome</keyword>
<dbReference type="InterPro" id="IPR012349">
    <property type="entry name" value="Split_barrel_FMN-bd"/>
</dbReference>
<proteinExistence type="predicted"/>
<name>A0A562SSQ7_CHIJA</name>
<dbReference type="PANTHER" id="PTHR34071:SF2">
    <property type="entry name" value="FLAVIN-NUCLEOTIDE-BINDING PROTEIN"/>
    <property type="match status" value="1"/>
</dbReference>
<organism evidence="1 2">
    <name type="scientific">Chitinophaga japonensis</name>
    <name type="common">Flexibacter japonensis</name>
    <dbReference type="NCBI Taxonomy" id="104662"/>
    <lineage>
        <taxon>Bacteria</taxon>
        <taxon>Pseudomonadati</taxon>
        <taxon>Bacteroidota</taxon>
        <taxon>Chitinophagia</taxon>
        <taxon>Chitinophagales</taxon>
        <taxon>Chitinophagaceae</taxon>
        <taxon>Chitinophaga</taxon>
    </lineage>
</organism>
<protein>
    <recommendedName>
        <fullName evidence="3">Pyridoxamine 5'-phosphate oxidase-like protein</fullName>
    </recommendedName>
</protein>
<reference evidence="1 2" key="1">
    <citation type="journal article" date="2013" name="Stand. Genomic Sci.">
        <title>Genomic Encyclopedia of Type Strains, Phase I: The one thousand microbial genomes (KMG-I) project.</title>
        <authorList>
            <person name="Kyrpides N.C."/>
            <person name="Woyke T."/>
            <person name="Eisen J.A."/>
            <person name="Garrity G."/>
            <person name="Lilburn T.G."/>
            <person name="Beck B.J."/>
            <person name="Whitman W.B."/>
            <person name="Hugenholtz P."/>
            <person name="Klenk H.P."/>
        </authorList>
    </citation>
    <scope>NUCLEOTIDE SEQUENCE [LARGE SCALE GENOMIC DNA]</scope>
    <source>
        <strain evidence="1 2">DSM 13484</strain>
    </source>
</reference>
<dbReference type="Pfam" id="PF12900">
    <property type="entry name" value="Pyridox_ox_2"/>
    <property type="match status" value="1"/>
</dbReference>
<dbReference type="Gene3D" id="2.30.110.10">
    <property type="entry name" value="Electron Transport, Fmn-binding Protein, Chain A"/>
    <property type="match status" value="1"/>
</dbReference>
<comment type="caution">
    <text evidence="1">The sequence shown here is derived from an EMBL/GenBank/DDBJ whole genome shotgun (WGS) entry which is preliminary data.</text>
</comment>
<dbReference type="OrthoDB" id="9794935at2"/>
<gene>
    <name evidence="1" type="ORF">LX66_4500</name>
</gene>
<dbReference type="Proteomes" id="UP000316778">
    <property type="component" value="Unassembled WGS sequence"/>
</dbReference>
<evidence type="ECO:0000313" key="1">
    <source>
        <dbReference type="EMBL" id="TWI84138.1"/>
    </source>
</evidence>
<evidence type="ECO:0008006" key="3">
    <source>
        <dbReference type="Google" id="ProtNLM"/>
    </source>
</evidence>
<dbReference type="RefSeq" id="WP_145717672.1">
    <property type="nucleotide sequence ID" value="NZ_BAAAFY010000002.1"/>
</dbReference>
<dbReference type="PANTHER" id="PTHR34071">
    <property type="entry name" value="5-NITROIMIDAZOLE ANTIBIOTICS RESISTANCE PROTEIN, NIMA-FAMILY-RELATED PROTEIN-RELATED"/>
    <property type="match status" value="1"/>
</dbReference>
<dbReference type="SUPFAM" id="SSF50475">
    <property type="entry name" value="FMN-binding split barrel"/>
    <property type="match status" value="1"/>
</dbReference>
<accession>A0A562SSQ7</accession>